<evidence type="ECO:0000256" key="10">
    <source>
        <dbReference type="ARBA" id="ARBA00023004"/>
    </source>
</evidence>
<evidence type="ECO:0000256" key="7">
    <source>
        <dbReference type="ARBA" id="ARBA00022691"/>
    </source>
</evidence>
<comment type="cofactor">
    <cofactor evidence="2">
        <name>pyridoxal 5'-phosphate</name>
        <dbReference type="ChEBI" id="CHEBI:597326"/>
    </cofactor>
</comment>
<evidence type="ECO:0000256" key="12">
    <source>
        <dbReference type="ARBA" id="ARBA00023235"/>
    </source>
</evidence>
<evidence type="ECO:0000256" key="3">
    <source>
        <dbReference type="ARBA" id="ARBA00001966"/>
    </source>
</evidence>
<dbReference type="SFLD" id="SFLDG01070">
    <property type="entry name" value="PLP-dependent"/>
    <property type="match status" value="1"/>
</dbReference>
<reference evidence="15 16" key="1">
    <citation type="submission" date="2024-04" db="EMBL/GenBank/DDBJ databases">
        <authorList>
            <person name="Cremers G."/>
        </authorList>
    </citation>
    <scope>NUCLEOTIDE SEQUENCE [LARGE SCALE GENOMIC DNA]</scope>
    <source>
        <strain evidence="15">MeCH1-AG</strain>
    </source>
</reference>
<dbReference type="SFLD" id="SFLDS00029">
    <property type="entry name" value="Radical_SAM"/>
    <property type="match status" value="1"/>
</dbReference>
<dbReference type="PIRSF" id="PIRSF004911">
    <property type="entry name" value="DUF160"/>
    <property type="match status" value="1"/>
</dbReference>
<dbReference type="SFLD" id="SFLDF00314">
    <property type="entry name" value="L-lysine_2_3-aminomutase_(yjeK"/>
    <property type="match status" value="1"/>
</dbReference>
<dbReference type="NCBIfam" id="TIGR03821">
    <property type="entry name" value="EFP_modif_epmB"/>
    <property type="match status" value="1"/>
</dbReference>
<feature type="domain" description="Radical SAM core" evidence="14">
    <location>
        <begin position="106"/>
        <end position="318"/>
    </location>
</feature>
<keyword evidence="16" id="KW-1185">Reference proteome</keyword>
<dbReference type="InterPro" id="IPR003739">
    <property type="entry name" value="Lys_aminomutase/Glu_NH3_mut"/>
</dbReference>
<dbReference type="EMBL" id="OZ026884">
    <property type="protein sequence ID" value="CAL1239951.1"/>
    <property type="molecule type" value="Genomic_DNA"/>
</dbReference>
<proteinExistence type="inferred from homology"/>
<dbReference type="RefSeq" id="WP_348759473.1">
    <property type="nucleotide sequence ID" value="NZ_OZ026884.1"/>
</dbReference>
<dbReference type="InterPro" id="IPR058240">
    <property type="entry name" value="rSAM_sf"/>
</dbReference>
<comment type="similarity">
    <text evidence="4">Belongs to the radical SAM superfamily. KamA family.</text>
</comment>
<gene>
    <name evidence="15" type="primary">epmB</name>
    <name evidence="15" type="ORF">MECH1_V1_1175</name>
</gene>
<dbReference type="NCBIfam" id="TIGR00238">
    <property type="entry name" value="KamA family radical SAM protein"/>
    <property type="match status" value="1"/>
</dbReference>
<dbReference type="PANTHER" id="PTHR30538:SF1">
    <property type="entry name" value="L-LYSINE 2,3-AMINOMUTASE"/>
    <property type="match status" value="1"/>
</dbReference>
<dbReference type="PANTHER" id="PTHR30538">
    <property type="entry name" value="LYSINE 2,3-AMINOMUTASE-RELATED"/>
    <property type="match status" value="1"/>
</dbReference>
<accession>A0ABP1C755</accession>
<evidence type="ECO:0000259" key="14">
    <source>
        <dbReference type="PROSITE" id="PS51918"/>
    </source>
</evidence>
<dbReference type="GO" id="GO:0016853">
    <property type="term" value="F:isomerase activity"/>
    <property type="evidence" value="ECO:0007669"/>
    <property type="project" value="UniProtKB-KW"/>
</dbReference>
<evidence type="ECO:0000256" key="13">
    <source>
        <dbReference type="ARBA" id="ARBA00030756"/>
    </source>
</evidence>
<keyword evidence="7" id="KW-0949">S-adenosyl-L-methionine</keyword>
<comment type="catalytic activity">
    <reaction evidence="1">
        <text>L-lysine = D-beta-lysine</text>
        <dbReference type="Rhea" id="RHEA:44148"/>
        <dbReference type="ChEBI" id="CHEBI:32551"/>
        <dbReference type="ChEBI" id="CHEBI:84138"/>
    </reaction>
</comment>
<keyword evidence="12 15" id="KW-0413">Isomerase</keyword>
<evidence type="ECO:0000313" key="16">
    <source>
        <dbReference type="Proteomes" id="UP001497493"/>
    </source>
</evidence>
<evidence type="ECO:0000256" key="9">
    <source>
        <dbReference type="ARBA" id="ARBA00022898"/>
    </source>
</evidence>
<keyword evidence="9" id="KW-0663">Pyridoxal phosphate</keyword>
<evidence type="ECO:0000256" key="1">
    <source>
        <dbReference type="ARBA" id="ARBA00001352"/>
    </source>
</evidence>
<dbReference type="InterPro" id="IPR013785">
    <property type="entry name" value="Aldolase_TIM"/>
</dbReference>
<evidence type="ECO:0000256" key="6">
    <source>
        <dbReference type="ARBA" id="ARBA00022485"/>
    </source>
</evidence>
<organism evidence="15 16">
    <name type="scientific">Candidatus Methylocalor cossyra</name>
    <dbReference type="NCBI Taxonomy" id="3108543"/>
    <lineage>
        <taxon>Bacteria</taxon>
        <taxon>Pseudomonadati</taxon>
        <taxon>Pseudomonadota</taxon>
        <taxon>Gammaproteobacteria</taxon>
        <taxon>Methylococcales</taxon>
        <taxon>Methylococcaceae</taxon>
        <taxon>Candidatus Methylocalor</taxon>
    </lineage>
</organism>
<name>A0ABP1C755_9GAMM</name>
<evidence type="ECO:0000256" key="11">
    <source>
        <dbReference type="ARBA" id="ARBA00023014"/>
    </source>
</evidence>
<dbReference type="InterPro" id="IPR007197">
    <property type="entry name" value="rSAM"/>
</dbReference>
<keyword evidence="10" id="KW-0408">Iron</keyword>
<protein>
    <recommendedName>
        <fullName evidence="5">L-lysine 2,3-aminomutase</fullName>
    </recommendedName>
    <alternativeName>
        <fullName evidence="13">EF-P post-translational modification enzyme B</fullName>
    </alternativeName>
</protein>
<dbReference type="SUPFAM" id="SSF102114">
    <property type="entry name" value="Radical SAM enzymes"/>
    <property type="match status" value="1"/>
</dbReference>
<evidence type="ECO:0000256" key="5">
    <source>
        <dbReference type="ARBA" id="ARBA00022363"/>
    </source>
</evidence>
<evidence type="ECO:0000313" key="15">
    <source>
        <dbReference type="EMBL" id="CAL1239951.1"/>
    </source>
</evidence>
<evidence type="ECO:0000256" key="2">
    <source>
        <dbReference type="ARBA" id="ARBA00001933"/>
    </source>
</evidence>
<dbReference type="CDD" id="cd01335">
    <property type="entry name" value="Radical_SAM"/>
    <property type="match status" value="1"/>
</dbReference>
<keyword evidence="11" id="KW-0411">Iron-sulfur</keyword>
<dbReference type="Pfam" id="PF04055">
    <property type="entry name" value="Radical_SAM"/>
    <property type="match status" value="1"/>
</dbReference>
<dbReference type="Gene3D" id="3.20.20.70">
    <property type="entry name" value="Aldolase class I"/>
    <property type="match status" value="1"/>
</dbReference>
<evidence type="ECO:0000256" key="4">
    <source>
        <dbReference type="ARBA" id="ARBA00008703"/>
    </source>
</evidence>
<evidence type="ECO:0000256" key="8">
    <source>
        <dbReference type="ARBA" id="ARBA00022723"/>
    </source>
</evidence>
<keyword evidence="8" id="KW-0479">Metal-binding</keyword>
<dbReference type="PROSITE" id="PS51918">
    <property type="entry name" value="RADICAL_SAM"/>
    <property type="match status" value="1"/>
</dbReference>
<sequence>MDSLTLPKPPARPAWRAELAEAFTDPAELLGFLGLEAAAFPALREATGRFPFRVTRCYAARMKKGDPADPLLRQVLPLAAELAERPGFSADPVGDLRAVSLPGMLQKYHGRALLITTGACAIHCRYCFRREFPYGAQHLGQRAEREVLARIAGDRSLREIILSGGDPLVLGDESLGRLIGALAEIPHLQRLRLHTRLPLVLPSRVTAELVRVLTDTRLPTVVVVHANHPAEFDEAVREGLDRLRAAGLVLLNQSVLLRGVNDDPDTLIRLSEVLLAHGVLPYYLHLLDRVRGAGHFEVPEERARELVRVLRERLPGYLVPRLVREEAGRPFKTPLL</sequence>
<dbReference type="Proteomes" id="UP001497493">
    <property type="component" value="Chromosome"/>
</dbReference>
<keyword evidence="6" id="KW-0004">4Fe-4S</keyword>
<dbReference type="InterPro" id="IPR022462">
    <property type="entry name" value="EpmB"/>
</dbReference>
<comment type="cofactor">
    <cofactor evidence="3">
        <name>[4Fe-4S] cluster</name>
        <dbReference type="ChEBI" id="CHEBI:49883"/>
    </cofactor>
</comment>